<dbReference type="Pfam" id="PF02467">
    <property type="entry name" value="Whib"/>
    <property type="match status" value="1"/>
</dbReference>
<keyword evidence="4" id="KW-1185">Reference proteome</keyword>
<accession>A0A0U4B927</accession>
<evidence type="ECO:0000259" key="2">
    <source>
        <dbReference type="PROSITE" id="PS51674"/>
    </source>
</evidence>
<evidence type="ECO:0000313" key="3">
    <source>
        <dbReference type="EMBL" id="ALX04340.1"/>
    </source>
</evidence>
<dbReference type="PROSITE" id="PS51674">
    <property type="entry name" value="4FE4S_WBL"/>
    <property type="match status" value="1"/>
</dbReference>
<dbReference type="KEGG" id="aer:AERYTH_06365"/>
<dbReference type="InterPro" id="IPR034768">
    <property type="entry name" value="4FE4S_WBL"/>
</dbReference>
<evidence type="ECO:0000313" key="4">
    <source>
        <dbReference type="Proteomes" id="UP000067689"/>
    </source>
</evidence>
<reference evidence="3 4" key="1">
    <citation type="journal article" date="1991" name="Int. J. Syst. Bacteriol.">
        <title>Description of the erythromycin-producing bacterium Arthrobacter sp. strain NRRL B-3381 as Aeromicrobium erythreum gen. nov., sp. nov.</title>
        <authorList>
            <person name="Miller E.S."/>
            <person name="Woese C.R."/>
            <person name="Brenner S."/>
        </authorList>
    </citation>
    <scope>NUCLEOTIDE SEQUENCE [LARGE SCALE GENOMIC DNA]</scope>
    <source>
        <strain evidence="3 4">AR18</strain>
    </source>
</reference>
<evidence type="ECO:0000256" key="1">
    <source>
        <dbReference type="SAM" id="MobiDB-lite"/>
    </source>
</evidence>
<gene>
    <name evidence="3" type="ORF">AERYTH_06365</name>
</gene>
<feature type="domain" description="4Fe-4S Wbl-type" evidence="2">
    <location>
        <begin position="1"/>
        <end position="49"/>
    </location>
</feature>
<dbReference type="EMBL" id="CP011502">
    <property type="protein sequence ID" value="ALX04340.1"/>
    <property type="molecule type" value="Genomic_DNA"/>
</dbReference>
<name>A0A0U4B927_9ACTN</name>
<dbReference type="Proteomes" id="UP000067689">
    <property type="component" value="Chromosome"/>
</dbReference>
<feature type="region of interest" description="Disordered" evidence="1">
    <location>
        <begin position="48"/>
        <end position="72"/>
    </location>
</feature>
<sequence length="72" mass="7397">MFFPSDDGQLLAAQAVCGTCTFRDTCLALATARSESGVWGGVLLADGTPLASVPTRGRPRGSRSRATPQTAA</sequence>
<proteinExistence type="predicted"/>
<dbReference type="PATRIC" id="fig|2041.4.peg.1337"/>
<protein>
    <recommendedName>
        <fullName evidence="2">4Fe-4S Wbl-type domain-containing protein</fullName>
    </recommendedName>
</protein>
<dbReference type="AlphaFoldDB" id="A0A0U4B927"/>
<organism evidence="3 4">
    <name type="scientific">Aeromicrobium erythreum</name>
    <dbReference type="NCBI Taxonomy" id="2041"/>
    <lineage>
        <taxon>Bacteria</taxon>
        <taxon>Bacillati</taxon>
        <taxon>Actinomycetota</taxon>
        <taxon>Actinomycetes</taxon>
        <taxon>Propionibacteriales</taxon>
        <taxon>Nocardioidaceae</taxon>
        <taxon>Aeromicrobium</taxon>
    </lineage>
</organism>